<feature type="domain" description="Peptidase S9A N-terminal" evidence="6">
    <location>
        <begin position="25"/>
        <end position="407"/>
    </location>
</feature>
<dbReference type="AlphaFoldDB" id="A0A1T4S4U9"/>
<dbReference type="InterPro" id="IPR002470">
    <property type="entry name" value="Peptidase_S9A"/>
</dbReference>
<protein>
    <recommendedName>
        <fullName evidence="9">Peptidase S9</fullName>
    </recommendedName>
</protein>
<dbReference type="InterPro" id="IPR051543">
    <property type="entry name" value="Serine_Peptidase_S9A"/>
</dbReference>
<dbReference type="InterPro" id="IPR029058">
    <property type="entry name" value="AB_hydrolase_fold"/>
</dbReference>
<dbReference type="GO" id="GO:0006508">
    <property type="term" value="P:proteolysis"/>
    <property type="evidence" value="ECO:0007669"/>
    <property type="project" value="UniProtKB-KW"/>
</dbReference>
<keyword evidence="4" id="KW-0720">Serine protease</keyword>
<evidence type="ECO:0000313" key="7">
    <source>
        <dbReference type="EMBL" id="OPX54440.1"/>
    </source>
</evidence>
<dbReference type="Pfam" id="PF00326">
    <property type="entry name" value="Peptidase_S9"/>
    <property type="match status" value="1"/>
</dbReference>
<dbReference type="STRING" id="64969.SAMN02745127_02752"/>
<comment type="similarity">
    <text evidence="1">Belongs to the peptidase S9A family.</text>
</comment>
<dbReference type="Gene3D" id="3.40.50.1820">
    <property type="entry name" value="alpha/beta hydrolase"/>
    <property type="match status" value="1"/>
</dbReference>
<dbReference type="PRINTS" id="PR00862">
    <property type="entry name" value="PROLIGOPTASE"/>
</dbReference>
<gene>
    <name evidence="7" type="ORF">BTE48_14070</name>
</gene>
<evidence type="ECO:0000259" key="6">
    <source>
        <dbReference type="Pfam" id="PF02897"/>
    </source>
</evidence>
<evidence type="ECO:0000256" key="1">
    <source>
        <dbReference type="ARBA" id="ARBA00005228"/>
    </source>
</evidence>
<keyword evidence="3" id="KW-0378">Hydrolase</keyword>
<proteinExistence type="inferred from homology"/>
<feature type="domain" description="Peptidase S9 prolyl oligopeptidase catalytic" evidence="5">
    <location>
        <begin position="471"/>
        <end position="690"/>
    </location>
</feature>
<dbReference type="PANTHER" id="PTHR11757:SF19">
    <property type="entry name" value="PROLYL ENDOPEPTIDASE-LIKE"/>
    <property type="match status" value="1"/>
</dbReference>
<evidence type="ECO:0000256" key="4">
    <source>
        <dbReference type="ARBA" id="ARBA00022825"/>
    </source>
</evidence>
<evidence type="ECO:0000256" key="3">
    <source>
        <dbReference type="ARBA" id="ARBA00022801"/>
    </source>
</evidence>
<dbReference type="Gene3D" id="2.130.10.120">
    <property type="entry name" value="Prolyl oligopeptidase, N-terminal domain"/>
    <property type="match status" value="1"/>
</dbReference>
<dbReference type="OrthoDB" id="9801421at2"/>
<dbReference type="Proteomes" id="UP000191418">
    <property type="component" value="Unassembled WGS sequence"/>
</dbReference>
<organism evidence="7 8">
    <name type="scientific">Oceanospirillum multiglobuliferum</name>
    <dbReference type="NCBI Taxonomy" id="64969"/>
    <lineage>
        <taxon>Bacteria</taxon>
        <taxon>Pseudomonadati</taxon>
        <taxon>Pseudomonadota</taxon>
        <taxon>Gammaproteobacteria</taxon>
        <taxon>Oceanospirillales</taxon>
        <taxon>Oceanospirillaceae</taxon>
        <taxon>Oceanospirillum</taxon>
    </lineage>
</organism>
<dbReference type="SUPFAM" id="SSF53474">
    <property type="entry name" value="alpha/beta-Hydrolases"/>
    <property type="match status" value="1"/>
</dbReference>
<accession>A0A1T4S4U9</accession>
<dbReference type="GO" id="GO:0004252">
    <property type="term" value="F:serine-type endopeptidase activity"/>
    <property type="evidence" value="ECO:0007669"/>
    <property type="project" value="InterPro"/>
</dbReference>
<dbReference type="Pfam" id="PF02897">
    <property type="entry name" value="Peptidase_S9_N"/>
    <property type="match status" value="1"/>
</dbReference>
<name>A0A1T4S4U9_9GAMM</name>
<dbReference type="InterPro" id="IPR001375">
    <property type="entry name" value="Peptidase_S9_cat"/>
</dbReference>
<dbReference type="SUPFAM" id="SSF50993">
    <property type="entry name" value="Peptidase/esterase 'gauge' domain"/>
    <property type="match status" value="1"/>
</dbReference>
<evidence type="ECO:0000313" key="8">
    <source>
        <dbReference type="Proteomes" id="UP000191418"/>
    </source>
</evidence>
<reference evidence="7 8" key="1">
    <citation type="submission" date="2017-01" db="EMBL/GenBank/DDBJ databases">
        <title>Genome Sequencing of a Marine Spirillum, Oceanospirillum multiglobuliferum ATCC 33336, from Japan.</title>
        <authorList>
            <person name="Carney J.G."/>
            <person name="Trachtenberg A.M."/>
            <person name="Rheaume B.A."/>
            <person name="Linnane J.D."/>
            <person name="Pitts N.L."/>
            <person name="Mykles D.L."/>
            <person name="Maclea K.S."/>
        </authorList>
    </citation>
    <scope>NUCLEOTIDE SEQUENCE [LARGE SCALE GENOMIC DNA]</scope>
    <source>
        <strain evidence="7 8">ATCC 33336</strain>
    </source>
</reference>
<dbReference type="EMBL" id="MTSM01000025">
    <property type="protein sequence ID" value="OPX54440.1"/>
    <property type="molecule type" value="Genomic_DNA"/>
</dbReference>
<dbReference type="RefSeq" id="WP_078746283.1">
    <property type="nucleotide sequence ID" value="NZ_FUXG01000024.1"/>
</dbReference>
<keyword evidence="8" id="KW-1185">Reference proteome</keyword>
<comment type="caution">
    <text evidence="7">The sequence shown here is derived from an EMBL/GenBank/DDBJ whole genome shotgun (WGS) entry which is preliminary data.</text>
</comment>
<dbReference type="InterPro" id="IPR023302">
    <property type="entry name" value="Pept_S9A_N"/>
</dbReference>
<sequence length="692" mass="79327">MSQALTNNDHPNFLNRTLVPEQDKWLEKKSTKTLNFLKSQNARADQWLNSSVQNDLFQEIKHRTPLNNDSYPSDLEHFSYFVRTSETLNYPQFWRYPIGKPEQATCYLDQNHLAEGEDYFDLGDIAISPDESLLAMSVDTEGDEQYQLKIIDLNTQQWLALPELPPLASDLLWSEDQDLLICYPLDDTQRPWQVLVLNIQTQTQQVIFTEPDGRFWLGCSKSRDRKTLFIESLSKQSTEYYFLPADQPYATPTLVCPRVEQHEYHVDSLGEQLFIRSNLRSPYFALFKIDKSVMPCTIELFNQQAEQLYPQSITYGSLTFEGFELFEQHLLILSREHQMGQQQFSVHKLSGTLQHEFVAPFPLASINLSDNPKSCSQQVRLELESFTQPAALYSYDLNLKKLNCLKQIPLNNTDLSQFDCQRILLPSWDGSAIPVSLIGQRDLLGSAINHQQPAPILLYTYGAYGDALDPWFSASRLSLLERGIIFAIAHIRGGSDCGEDWYKQGRLGYKENSIRDLQHCITGLIALGITNSEQLVLQGGSAAGIVLGAMYNRIPEQLKGIVAEVPFVDVLRSMSRPELPLTLTEYEEWGNPEQAEAYWRIQHWSPLDNLKPQLHQDSKNNPELWIEAGLNDPRVQYWEPTKWAYRLLNQQVENLHLRTRMDSGHAGGSGRDQSYKEIAEVQTVILQMLNKA</sequence>
<evidence type="ECO:0008006" key="9">
    <source>
        <dbReference type="Google" id="ProtNLM"/>
    </source>
</evidence>
<evidence type="ECO:0000259" key="5">
    <source>
        <dbReference type="Pfam" id="PF00326"/>
    </source>
</evidence>
<evidence type="ECO:0000256" key="2">
    <source>
        <dbReference type="ARBA" id="ARBA00022670"/>
    </source>
</evidence>
<keyword evidence="2" id="KW-0645">Protease</keyword>
<dbReference type="PANTHER" id="PTHR11757">
    <property type="entry name" value="PROTEASE FAMILY S9A OLIGOPEPTIDASE"/>
    <property type="match status" value="1"/>
</dbReference>